<dbReference type="EMBL" id="JNHM01000146">
    <property type="protein sequence ID" value="KDS45282.1"/>
    <property type="molecule type" value="Genomic_DNA"/>
</dbReference>
<dbReference type="Proteomes" id="UP000027661">
    <property type="component" value="Unassembled WGS sequence"/>
</dbReference>
<keyword evidence="2" id="KW-0548">Nucleotidyltransferase</keyword>
<dbReference type="AlphaFoldDB" id="A0A069S6U2"/>
<keyword evidence="2" id="KW-0808">Transferase</keyword>
<gene>
    <name evidence="2" type="ORF">M099_3978</name>
</gene>
<dbReference type="InterPro" id="IPR013087">
    <property type="entry name" value="Znf_C2H2_type"/>
</dbReference>
<proteinExistence type="predicted"/>
<accession>A0A069S6U2</accession>
<organism evidence="2 3">
    <name type="scientific">Phocaeicola vulgatus str. 3975 RP4</name>
    <dbReference type="NCBI Taxonomy" id="1339352"/>
    <lineage>
        <taxon>Bacteria</taxon>
        <taxon>Pseudomonadati</taxon>
        <taxon>Bacteroidota</taxon>
        <taxon>Bacteroidia</taxon>
        <taxon>Bacteroidales</taxon>
        <taxon>Bacteroidaceae</taxon>
        <taxon>Phocaeicola</taxon>
    </lineage>
</organism>
<name>A0A069S6U2_PHOVU</name>
<dbReference type="PROSITE" id="PS00028">
    <property type="entry name" value="ZINC_FINGER_C2H2_1"/>
    <property type="match status" value="1"/>
</dbReference>
<dbReference type="PATRIC" id="fig|1339352.3.peg.3732"/>
<evidence type="ECO:0000313" key="2">
    <source>
        <dbReference type="EMBL" id="KDS45282.1"/>
    </source>
</evidence>
<feature type="domain" description="C2H2-type" evidence="1">
    <location>
        <begin position="94"/>
        <end position="114"/>
    </location>
</feature>
<protein>
    <submittedName>
        <fullName evidence="2">Mannose-1-phosphate guanylyltransferase domain protein</fullName>
        <ecNumber evidence="2">2.7.7.13</ecNumber>
    </submittedName>
</protein>
<evidence type="ECO:0000259" key="1">
    <source>
        <dbReference type="PROSITE" id="PS00028"/>
    </source>
</evidence>
<dbReference type="GO" id="GO:0004475">
    <property type="term" value="F:mannose-1-phosphate guanylyltransferase (GTP) activity"/>
    <property type="evidence" value="ECO:0007669"/>
    <property type="project" value="UniProtKB-EC"/>
</dbReference>
<dbReference type="EC" id="2.7.7.13" evidence="2"/>
<evidence type="ECO:0000313" key="3">
    <source>
        <dbReference type="Proteomes" id="UP000027661"/>
    </source>
</evidence>
<sequence>MGVFRFLVHHHVTDATLFQFISKHVPCAEIFPFPVVWNDSHRLRFLHHLIVKADLWQFLISEAYLLKNIVCEITLYDVNHISETESEHAAIPKCAICDKSFSSGDIRLFHKTLHFIYSVCFAMLLKYHITVFGGRIGGLYAHQYKISHIILHCFRHFRYSLKITLFRIRVAWHNNDCFILVAFRCFLQIGGSETDCREGIPTARFGDDSHILTELIGDGILLKYTCSDCNRAGKSRFLDLS</sequence>
<reference evidence="2 3" key="1">
    <citation type="submission" date="2014-04" db="EMBL/GenBank/DDBJ databases">
        <authorList>
            <person name="Sears C."/>
            <person name="Carroll K."/>
            <person name="Sack B.R."/>
            <person name="Qadri F."/>
            <person name="Myers L.L."/>
            <person name="Chung G.-T."/>
            <person name="Escheverria P."/>
            <person name="Fraser C.M."/>
            <person name="Sadzewicz L."/>
            <person name="Shefchek K.A."/>
            <person name="Tallon L."/>
            <person name="Das S.P."/>
            <person name="Daugherty S."/>
            <person name="Mongodin E.F."/>
        </authorList>
    </citation>
    <scope>NUCLEOTIDE SEQUENCE [LARGE SCALE GENOMIC DNA]</scope>
    <source>
        <strain evidence="2 3">3975 RP4</strain>
    </source>
</reference>
<comment type="caution">
    <text evidence="2">The sequence shown here is derived from an EMBL/GenBank/DDBJ whole genome shotgun (WGS) entry which is preliminary data.</text>
</comment>